<evidence type="ECO:0000256" key="6">
    <source>
        <dbReference type="SAM" id="Phobius"/>
    </source>
</evidence>
<keyword evidence="3 6" id="KW-0812">Transmembrane</keyword>
<evidence type="ECO:0000256" key="5">
    <source>
        <dbReference type="ARBA" id="ARBA00023136"/>
    </source>
</evidence>
<dbReference type="CDD" id="cd06173">
    <property type="entry name" value="MFS_MefA_like"/>
    <property type="match status" value="1"/>
</dbReference>
<dbReference type="PANTHER" id="PTHR23513:SF6">
    <property type="entry name" value="MAJOR FACILITATOR SUPERFAMILY ASSOCIATED DOMAIN-CONTAINING PROTEIN"/>
    <property type="match status" value="1"/>
</dbReference>
<evidence type="ECO:0000313" key="8">
    <source>
        <dbReference type="Proteomes" id="UP000733379"/>
    </source>
</evidence>
<gene>
    <name evidence="7" type="ORF">KO481_20135</name>
</gene>
<feature type="transmembrane region" description="Helical" evidence="6">
    <location>
        <begin position="309"/>
        <end position="326"/>
    </location>
</feature>
<evidence type="ECO:0000313" key="7">
    <source>
        <dbReference type="EMBL" id="MBU3063831.1"/>
    </source>
</evidence>
<comment type="subcellular location">
    <subcellularLocation>
        <location evidence="1">Cell membrane</location>
        <topology evidence="1">Multi-pass membrane protein</topology>
    </subcellularLocation>
</comment>
<feature type="transmembrane region" description="Helical" evidence="6">
    <location>
        <begin position="250"/>
        <end position="269"/>
    </location>
</feature>
<dbReference type="InterPro" id="IPR036259">
    <property type="entry name" value="MFS_trans_sf"/>
</dbReference>
<protein>
    <submittedName>
        <fullName evidence="7">MFS transporter</fullName>
    </submittedName>
</protein>
<dbReference type="Proteomes" id="UP000733379">
    <property type="component" value="Unassembled WGS sequence"/>
</dbReference>
<organism evidence="7 8">
    <name type="scientific">Nocardia albiluteola</name>
    <dbReference type="NCBI Taxonomy" id="2842303"/>
    <lineage>
        <taxon>Bacteria</taxon>
        <taxon>Bacillati</taxon>
        <taxon>Actinomycetota</taxon>
        <taxon>Actinomycetes</taxon>
        <taxon>Mycobacteriales</taxon>
        <taxon>Nocardiaceae</taxon>
        <taxon>Nocardia</taxon>
    </lineage>
</organism>
<dbReference type="SUPFAM" id="SSF103473">
    <property type="entry name" value="MFS general substrate transporter"/>
    <property type="match status" value="1"/>
</dbReference>
<dbReference type="Gene3D" id="1.20.1250.20">
    <property type="entry name" value="MFS general substrate transporter like domains"/>
    <property type="match status" value="1"/>
</dbReference>
<evidence type="ECO:0000256" key="2">
    <source>
        <dbReference type="ARBA" id="ARBA00022475"/>
    </source>
</evidence>
<evidence type="ECO:0000256" key="1">
    <source>
        <dbReference type="ARBA" id="ARBA00004651"/>
    </source>
</evidence>
<feature type="transmembrane region" description="Helical" evidence="6">
    <location>
        <begin position="374"/>
        <end position="391"/>
    </location>
</feature>
<feature type="transmembrane region" description="Helical" evidence="6">
    <location>
        <begin position="332"/>
        <end position="354"/>
    </location>
</feature>
<dbReference type="RefSeq" id="WP_215918717.1">
    <property type="nucleotide sequence ID" value="NZ_JAHKNI010000006.1"/>
</dbReference>
<evidence type="ECO:0000256" key="3">
    <source>
        <dbReference type="ARBA" id="ARBA00022692"/>
    </source>
</evidence>
<feature type="transmembrane region" description="Helical" evidence="6">
    <location>
        <begin position="397"/>
        <end position="414"/>
    </location>
</feature>
<reference evidence="7 8" key="1">
    <citation type="submission" date="2021-06" db="EMBL/GenBank/DDBJ databases">
        <title>Actinomycetes sequencing.</title>
        <authorList>
            <person name="Shan Q."/>
        </authorList>
    </citation>
    <scope>NUCLEOTIDE SEQUENCE [LARGE SCALE GENOMIC DNA]</scope>
    <source>
        <strain evidence="7 8">NEAU-G5</strain>
    </source>
</reference>
<sequence length="450" mass="47601">MTGQSTPWRREATSDSQSAFAAPSIVKNRDFLLLWSGNAASHIGLKGVMLAYPLLALVLTNSPVSASLVTFALQLPGLIFQVPSGVVADYWDRRRVLLICQRAGLTATVLATIAATVQPAGLTFLLSVAAFAEGTAYVFFNTSELGLIRDIVPEPDRPAAFAFLEAEEPIANMGGRVFGAAVFGIARSLPFLANAASYMYCLWTLAKIRKQAPATPETKPPRPAQIWGWDNVWAGVVELWADPFVRGSTLVGGMANGIWQIVILMITLKVRDGGYPAWVVGAVLSTTGLGGLLGATLAPRFAKRYSPKIVLVAGVWAWLAVCAAMAATSNPFLLGISFSGVGGAGTILGVSLTLHRTRVFPEDHVGRIFGATKFISHGATAIGALLAGGLLKTFGTTTTGWIATGCMIAIAGYARRLPDPWTPAPDPVSTVASPPVNWIEQLSRKSPDGR</sequence>
<dbReference type="InterPro" id="IPR011701">
    <property type="entry name" value="MFS"/>
</dbReference>
<dbReference type="Pfam" id="PF07690">
    <property type="entry name" value="MFS_1"/>
    <property type="match status" value="1"/>
</dbReference>
<feature type="transmembrane region" description="Helical" evidence="6">
    <location>
        <begin position="275"/>
        <end position="297"/>
    </location>
</feature>
<keyword evidence="8" id="KW-1185">Reference proteome</keyword>
<name>A0ABS6B0K6_9NOCA</name>
<proteinExistence type="predicted"/>
<evidence type="ECO:0000256" key="4">
    <source>
        <dbReference type="ARBA" id="ARBA00022989"/>
    </source>
</evidence>
<keyword evidence="5 6" id="KW-0472">Membrane</keyword>
<keyword evidence="2" id="KW-1003">Cell membrane</keyword>
<accession>A0ABS6B0K6</accession>
<dbReference type="PANTHER" id="PTHR23513">
    <property type="entry name" value="INTEGRAL MEMBRANE EFFLUX PROTEIN-RELATED"/>
    <property type="match status" value="1"/>
</dbReference>
<comment type="caution">
    <text evidence="7">The sequence shown here is derived from an EMBL/GenBank/DDBJ whole genome shotgun (WGS) entry which is preliminary data.</text>
</comment>
<dbReference type="EMBL" id="JAHKNI010000006">
    <property type="protein sequence ID" value="MBU3063831.1"/>
    <property type="molecule type" value="Genomic_DNA"/>
</dbReference>
<keyword evidence="4 6" id="KW-1133">Transmembrane helix</keyword>